<dbReference type="EMBL" id="BK016243">
    <property type="protein sequence ID" value="DAG04429.1"/>
    <property type="molecule type" value="Genomic_DNA"/>
</dbReference>
<name>A0A8S5VCK7_9CAUD</name>
<reference evidence="1" key="1">
    <citation type="journal article" date="2021" name="Proc. Natl. Acad. Sci. U.S.A.">
        <title>A Catalog of Tens of Thousands of Viruses from Human Metagenomes Reveals Hidden Associations with Chronic Diseases.</title>
        <authorList>
            <person name="Tisza M.J."/>
            <person name="Buck C.B."/>
        </authorList>
    </citation>
    <scope>NUCLEOTIDE SEQUENCE</scope>
    <source>
        <strain evidence="1">Ctyg07</strain>
    </source>
</reference>
<accession>A0A8S5VCK7</accession>
<protein>
    <submittedName>
        <fullName evidence="1">Uncharacterized protein</fullName>
    </submittedName>
</protein>
<sequence length="162" mass="17489">MAGTELRGWKGPVSKENALRRAAIAAHIAKVASQEKKKALKELEEYMAPGDTSKPRIDGLQIGTVSVSAPQPRYQVVDEKALVAWLEWNKPDAVHKVPAPWFVAVAALDGFIKQTGEVPDGVEVVQGDPRISVRISTPQEEAIRDLISTGDISLLEIEGGDA</sequence>
<evidence type="ECO:0000313" key="1">
    <source>
        <dbReference type="EMBL" id="DAG04429.1"/>
    </source>
</evidence>
<proteinExistence type="predicted"/>
<organism evidence="1">
    <name type="scientific">Siphoviridae sp. ctyg07</name>
    <dbReference type="NCBI Taxonomy" id="2825747"/>
    <lineage>
        <taxon>Viruses</taxon>
        <taxon>Duplodnaviria</taxon>
        <taxon>Heunggongvirae</taxon>
        <taxon>Uroviricota</taxon>
        <taxon>Caudoviricetes</taxon>
    </lineage>
</organism>